<keyword evidence="4" id="KW-1185">Reference proteome</keyword>
<dbReference type="PANTHER" id="PTHR46310:SF7">
    <property type="entry name" value="AMIDASE 1"/>
    <property type="match status" value="1"/>
</dbReference>
<dbReference type="OrthoDB" id="5423360at2759"/>
<proteinExistence type="predicted"/>
<organism evidence="3 4">
    <name type="scientific">Cylindrodendrum hubeiense</name>
    <dbReference type="NCBI Taxonomy" id="595255"/>
    <lineage>
        <taxon>Eukaryota</taxon>
        <taxon>Fungi</taxon>
        <taxon>Dikarya</taxon>
        <taxon>Ascomycota</taxon>
        <taxon>Pezizomycotina</taxon>
        <taxon>Sordariomycetes</taxon>
        <taxon>Hypocreomycetidae</taxon>
        <taxon>Hypocreales</taxon>
        <taxon>Nectriaceae</taxon>
        <taxon>Cylindrodendrum</taxon>
    </lineage>
</organism>
<reference evidence="3" key="1">
    <citation type="submission" date="2020-03" db="EMBL/GenBank/DDBJ databases">
        <title>Draft Genome Sequence of Cylindrodendrum hubeiense.</title>
        <authorList>
            <person name="Buettner E."/>
            <person name="Kellner H."/>
        </authorList>
    </citation>
    <scope>NUCLEOTIDE SEQUENCE</scope>
    <source>
        <strain evidence="3">IHI 201604</strain>
    </source>
</reference>
<dbReference type="EMBL" id="JAANBB010000654">
    <property type="protein sequence ID" value="KAF7536936.1"/>
    <property type="molecule type" value="Genomic_DNA"/>
</dbReference>
<sequence length="547" mass="59870">MKPLGSIQETINSDAIIPITLLTTDEVFGDLEGLLQLLDDYDDVFTPDFGSVLVEKPGRGNGSAVDSLEDPSARQVYHLDVIVELSDDFAELPSGPYFLHGPNLHQAWRLYDDDVGAFAFGVIPDDANQPDDSLSLQGNSKSIAVPSRLYHPRPSLRKPLSGIRVSISDFTSLNGTGTALSSRAWASLYTTVSTTTSDYARKLIDLGAIIVGKTKTSQLGTGAEWVDEQAPWSVRGDGYQMLLGSSVGAAAGLAAYEWLQQSIGSDDNGISAQQGLYSIAPSLGSTSFDGIMKNPSYDKKRLFSRSLDDLLHMTTSFGIISPESHFPTTILYPVDLHAAMDESQQHLMAEFVSALEKLIGSKAENVNLGDIWAESRPIEAHGEEMQTYMKDISIATIFRESHSSRQHLNFFDATPNTEAIMILPCGTSDTRHRDDPTTPPTTSEGVTPEYLASILGAPHLAVPFAQLPYESRISERTEYQPVCVSIMGSRGSEVEMIRVVKQAFEKAHWRTQVTTGRYAFPLDKDSQAVNNEHRLLMLQSESLSDEL</sequence>
<feature type="domain" description="Amidase" evidence="2">
    <location>
        <begin position="156"/>
        <end position="310"/>
    </location>
</feature>
<comment type="caution">
    <text evidence="3">The sequence shown here is derived from an EMBL/GenBank/DDBJ whole genome shotgun (WGS) entry which is preliminary data.</text>
</comment>
<dbReference type="SUPFAM" id="SSF75304">
    <property type="entry name" value="Amidase signature (AS) enzymes"/>
    <property type="match status" value="1"/>
</dbReference>
<feature type="region of interest" description="Disordered" evidence="1">
    <location>
        <begin position="427"/>
        <end position="446"/>
    </location>
</feature>
<dbReference type="InterPro" id="IPR023631">
    <property type="entry name" value="Amidase_dom"/>
</dbReference>
<evidence type="ECO:0000313" key="4">
    <source>
        <dbReference type="Proteomes" id="UP000722485"/>
    </source>
</evidence>
<evidence type="ECO:0000313" key="3">
    <source>
        <dbReference type="EMBL" id="KAF7536936.1"/>
    </source>
</evidence>
<dbReference type="Pfam" id="PF01425">
    <property type="entry name" value="Amidase"/>
    <property type="match status" value="1"/>
</dbReference>
<name>A0A9P5L513_9HYPO</name>
<dbReference type="AlphaFoldDB" id="A0A9P5L513"/>
<dbReference type="PANTHER" id="PTHR46310">
    <property type="entry name" value="AMIDASE 1"/>
    <property type="match status" value="1"/>
</dbReference>
<dbReference type="InterPro" id="IPR036928">
    <property type="entry name" value="AS_sf"/>
</dbReference>
<accession>A0A9P5L513</accession>
<gene>
    <name evidence="3" type="ORF">G7Z17_g12951</name>
</gene>
<dbReference type="Gene3D" id="3.90.1300.10">
    <property type="entry name" value="Amidase signature (AS) domain"/>
    <property type="match status" value="2"/>
</dbReference>
<evidence type="ECO:0000259" key="2">
    <source>
        <dbReference type="Pfam" id="PF01425"/>
    </source>
</evidence>
<protein>
    <recommendedName>
        <fullName evidence="2">Amidase domain-containing protein</fullName>
    </recommendedName>
</protein>
<dbReference type="Proteomes" id="UP000722485">
    <property type="component" value="Unassembled WGS sequence"/>
</dbReference>
<evidence type="ECO:0000256" key="1">
    <source>
        <dbReference type="SAM" id="MobiDB-lite"/>
    </source>
</evidence>